<dbReference type="NCBIfam" id="TIGR02100">
    <property type="entry name" value="glgX_debranch"/>
    <property type="match status" value="1"/>
</dbReference>
<reference evidence="6 7" key="1">
    <citation type="submission" date="2022-06" db="EMBL/GenBank/DDBJ databases">
        <title>Ideonella sp. NS12-5 Genome sequencing and assembly.</title>
        <authorList>
            <person name="Jung Y."/>
        </authorList>
    </citation>
    <scope>NUCLEOTIDE SEQUENCE [LARGE SCALE GENOMIC DNA]</scope>
    <source>
        <strain evidence="6 7">NS12-5</strain>
    </source>
</reference>
<dbReference type="Gene3D" id="2.60.40.1180">
    <property type="entry name" value="Golgi alpha-mannosidase II"/>
    <property type="match status" value="1"/>
</dbReference>
<dbReference type="SUPFAM" id="SSF51011">
    <property type="entry name" value="Glycosyl hydrolase domain"/>
    <property type="match status" value="1"/>
</dbReference>
<dbReference type="SUPFAM" id="SSF51445">
    <property type="entry name" value="(Trans)glycosidases"/>
    <property type="match status" value="1"/>
</dbReference>
<feature type="region of interest" description="Disordered" evidence="4">
    <location>
        <begin position="1"/>
        <end position="20"/>
    </location>
</feature>
<keyword evidence="3" id="KW-0326">Glycosidase</keyword>
<dbReference type="InterPro" id="IPR014756">
    <property type="entry name" value="Ig_E-set"/>
</dbReference>
<dbReference type="InterPro" id="IPR004193">
    <property type="entry name" value="Glyco_hydro_13_N"/>
</dbReference>
<dbReference type="Proteomes" id="UP001204851">
    <property type="component" value="Unassembled WGS sequence"/>
</dbReference>
<dbReference type="PANTHER" id="PTHR43002">
    <property type="entry name" value="GLYCOGEN DEBRANCHING ENZYME"/>
    <property type="match status" value="1"/>
</dbReference>
<dbReference type="InterPro" id="IPR013783">
    <property type="entry name" value="Ig-like_fold"/>
</dbReference>
<comment type="caution">
    <text evidence="6">The sequence shown here is derived from an EMBL/GenBank/DDBJ whole genome shotgun (WGS) entry which is preliminary data.</text>
</comment>
<evidence type="ECO:0000313" key="6">
    <source>
        <dbReference type="EMBL" id="MCO5975868.1"/>
    </source>
</evidence>
<dbReference type="CDD" id="cd11326">
    <property type="entry name" value="AmyAc_Glg_debranch"/>
    <property type="match status" value="1"/>
</dbReference>
<dbReference type="InterPro" id="IPR011837">
    <property type="entry name" value="Glycogen_debranch_GlgX"/>
</dbReference>
<dbReference type="InterPro" id="IPR017853">
    <property type="entry name" value="GH"/>
</dbReference>
<keyword evidence="7" id="KW-1185">Reference proteome</keyword>
<sequence length="717" mass="78895">MNPRHAESQQALPPGDPHHLGAHPVAGGVQFAVWAPEAEAVWLCLFDDSGHHELQRLPVPHVHLGIWHATVPGVGAGQVYGWRVAGPWAPAQGLRFNPQRLLLDPYAHAVVGRYAGALDRYLDFDPADPRRPHPQDNGDIALKARVQAPARAPVVDVPPVPLGHRVVAEVHVRSATALHPEVPEALRGTYAGLAHPALIAHWRQLGVTTLELMPVQARADEARLQHQGLSNHWGYTPIGFMAPEPRYASGQGGLSAAEELRQTIATLRRAGFEVVLDMVFNHSAETDLRGPCLSLKGLANRHWYRHDPKRPGAYLDWSGCGNTLNLAEPMVLRMVIDALRHWVQSYGVDGFRFDLASSLGRDDLGRYSAGAAFFAAWQTDPVLRRCLMIAEPWDLGPEGYQLGHFPVGWFEWNDQARDGWRAYWLHPEDRRADRAELANRVAGSSDRFRHDPKRPRRPAASLNFVTAHDGFTLRDLLSYSQRHNLANGEGNRDGHRENLSCNCGAEGPSHDPAVLALRGRLQRALLATLLLSRGTPMLLMGDELGHSQQGNNNAYCQDSALTWLDWTAPDSRSLVAFIARLTQLRRCDTALRGDLWLHGRPGPDGLPDVRWLRPDGAPLAAADWHDRQDRALMVRLAPPGAGHETLLLFNPAAEDRVFTLPPLERGPAWIGRLDSHHALGLPPSGAQAPGPFTVPAHSVQLLCSHELTETTAHGGPA</sequence>
<evidence type="ECO:0000256" key="3">
    <source>
        <dbReference type="ARBA" id="ARBA00023295"/>
    </source>
</evidence>
<evidence type="ECO:0000256" key="1">
    <source>
        <dbReference type="ARBA" id="ARBA00008061"/>
    </source>
</evidence>
<name>A0ABT1BIC6_9BURK</name>
<evidence type="ECO:0000256" key="2">
    <source>
        <dbReference type="ARBA" id="ARBA00022801"/>
    </source>
</evidence>
<dbReference type="Gene3D" id="2.60.40.10">
    <property type="entry name" value="Immunoglobulins"/>
    <property type="match status" value="1"/>
</dbReference>
<dbReference type="InterPro" id="IPR044505">
    <property type="entry name" value="GlgX_Isoamylase_N_E_set"/>
</dbReference>
<evidence type="ECO:0000256" key="4">
    <source>
        <dbReference type="SAM" id="MobiDB-lite"/>
    </source>
</evidence>
<organism evidence="6 7">
    <name type="scientific">Ideonella oryzae</name>
    <dbReference type="NCBI Taxonomy" id="2937441"/>
    <lineage>
        <taxon>Bacteria</taxon>
        <taxon>Pseudomonadati</taxon>
        <taxon>Pseudomonadota</taxon>
        <taxon>Betaproteobacteria</taxon>
        <taxon>Burkholderiales</taxon>
        <taxon>Sphaerotilaceae</taxon>
        <taxon>Ideonella</taxon>
    </lineage>
</organism>
<dbReference type="InterPro" id="IPR006047">
    <property type="entry name" value="GH13_cat_dom"/>
</dbReference>
<gene>
    <name evidence="6" type="primary">glgX</name>
    <name evidence="6" type="ORF">M0L44_03890</name>
</gene>
<dbReference type="InterPro" id="IPR013780">
    <property type="entry name" value="Glyco_hydro_b"/>
</dbReference>
<protein>
    <submittedName>
        <fullName evidence="6">Glycogen debranching protein GlgX</fullName>
    </submittedName>
</protein>
<dbReference type="SMART" id="SM00642">
    <property type="entry name" value="Aamy"/>
    <property type="match status" value="1"/>
</dbReference>
<proteinExistence type="inferred from homology"/>
<keyword evidence="2" id="KW-0378">Hydrolase</keyword>
<dbReference type="Pfam" id="PF02922">
    <property type="entry name" value="CBM_48"/>
    <property type="match status" value="1"/>
</dbReference>
<evidence type="ECO:0000259" key="5">
    <source>
        <dbReference type="SMART" id="SM00642"/>
    </source>
</evidence>
<feature type="domain" description="Glycosyl hydrolase family 13 catalytic" evidence="5">
    <location>
        <begin position="169"/>
        <end position="585"/>
    </location>
</feature>
<dbReference type="RefSeq" id="WP_252768304.1">
    <property type="nucleotide sequence ID" value="NZ_JAMXMC010000002.1"/>
</dbReference>
<dbReference type="Gene3D" id="3.20.20.80">
    <property type="entry name" value="Glycosidases"/>
    <property type="match status" value="1"/>
</dbReference>
<accession>A0ABT1BIC6</accession>
<dbReference type="SUPFAM" id="SSF81296">
    <property type="entry name" value="E set domains"/>
    <property type="match status" value="1"/>
</dbReference>
<dbReference type="EMBL" id="JAMXMC010000002">
    <property type="protein sequence ID" value="MCO5975868.1"/>
    <property type="molecule type" value="Genomic_DNA"/>
</dbReference>
<evidence type="ECO:0000313" key="7">
    <source>
        <dbReference type="Proteomes" id="UP001204851"/>
    </source>
</evidence>
<comment type="similarity">
    <text evidence="1">Belongs to the glycosyl hydrolase 13 family.</text>
</comment>
<dbReference type="CDD" id="cd02856">
    <property type="entry name" value="E_set_GDE_Isoamylase_N"/>
    <property type="match status" value="1"/>
</dbReference>